<feature type="transmembrane region" description="Helical" evidence="7">
    <location>
        <begin position="193"/>
        <end position="213"/>
    </location>
</feature>
<reference evidence="9 10" key="1">
    <citation type="journal article" date="2014" name="Int. J. Syst. Evol. Microbiol.">
        <title>Brachybacterium ginsengisoli sp. nov., isolated from soil of a ginseng field.</title>
        <authorList>
            <person name="Hoang V.A."/>
            <person name="Kim Y.J."/>
            <person name="Nguyen N.L."/>
            <person name="Yang D.C."/>
        </authorList>
    </citation>
    <scope>NUCLEOTIDE SEQUENCE [LARGE SCALE GENOMIC DNA]</scope>
    <source>
        <strain evidence="9 10">DCY80</strain>
    </source>
</reference>
<evidence type="ECO:0000313" key="9">
    <source>
        <dbReference type="EMBL" id="ATG56544.1"/>
    </source>
</evidence>
<evidence type="ECO:0000256" key="3">
    <source>
        <dbReference type="ARBA" id="ARBA00022692"/>
    </source>
</evidence>
<feature type="transmembrane region" description="Helical" evidence="7">
    <location>
        <begin position="250"/>
        <end position="268"/>
    </location>
</feature>
<dbReference type="Pfam" id="PF00892">
    <property type="entry name" value="EamA"/>
    <property type="match status" value="1"/>
</dbReference>
<keyword evidence="3 7" id="KW-0812">Transmembrane</keyword>
<dbReference type="OrthoDB" id="9815120at2"/>
<evidence type="ECO:0000313" key="10">
    <source>
        <dbReference type="Proteomes" id="UP000217889"/>
    </source>
</evidence>
<feature type="region of interest" description="Disordered" evidence="6">
    <location>
        <begin position="58"/>
        <end position="77"/>
    </location>
</feature>
<dbReference type="PANTHER" id="PTHR32322">
    <property type="entry name" value="INNER MEMBRANE TRANSPORTER"/>
    <property type="match status" value="1"/>
</dbReference>
<evidence type="ECO:0000256" key="6">
    <source>
        <dbReference type="SAM" id="MobiDB-lite"/>
    </source>
</evidence>
<dbReference type="Proteomes" id="UP000217889">
    <property type="component" value="Chromosome"/>
</dbReference>
<evidence type="ECO:0000256" key="1">
    <source>
        <dbReference type="ARBA" id="ARBA00004141"/>
    </source>
</evidence>
<dbReference type="PANTHER" id="PTHR32322:SF2">
    <property type="entry name" value="EAMA DOMAIN-CONTAINING PROTEIN"/>
    <property type="match status" value="1"/>
</dbReference>
<feature type="transmembrane region" description="Helical" evidence="7">
    <location>
        <begin position="112"/>
        <end position="130"/>
    </location>
</feature>
<evidence type="ECO:0000256" key="5">
    <source>
        <dbReference type="ARBA" id="ARBA00023136"/>
    </source>
</evidence>
<dbReference type="GO" id="GO:0016020">
    <property type="term" value="C:membrane"/>
    <property type="evidence" value="ECO:0007669"/>
    <property type="project" value="UniProtKB-SubCell"/>
</dbReference>
<evidence type="ECO:0000256" key="7">
    <source>
        <dbReference type="SAM" id="Phobius"/>
    </source>
</evidence>
<keyword evidence="5 7" id="KW-0472">Membrane</keyword>
<proteinExistence type="inferred from homology"/>
<comment type="similarity">
    <text evidence="2">Belongs to the EamA transporter family.</text>
</comment>
<feature type="transmembrane region" description="Helical" evidence="7">
    <location>
        <begin position="310"/>
        <end position="331"/>
    </location>
</feature>
<keyword evidence="10" id="KW-1185">Reference proteome</keyword>
<dbReference type="AlphaFoldDB" id="A0A291H2F5"/>
<keyword evidence="4 7" id="KW-1133">Transmembrane helix</keyword>
<evidence type="ECO:0000256" key="4">
    <source>
        <dbReference type="ARBA" id="ARBA00022989"/>
    </source>
</evidence>
<feature type="domain" description="EamA" evidence="8">
    <location>
        <begin position="220"/>
        <end position="353"/>
    </location>
</feature>
<feature type="compositionally biased region" description="Low complexity" evidence="6">
    <location>
        <begin position="59"/>
        <end position="74"/>
    </location>
</feature>
<comment type="subcellular location">
    <subcellularLocation>
        <location evidence="1">Membrane</location>
        <topology evidence="1">Multi-pass membrane protein</topology>
    </subcellularLocation>
</comment>
<feature type="transmembrane region" description="Helical" evidence="7">
    <location>
        <begin position="337"/>
        <end position="356"/>
    </location>
</feature>
<dbReference type="InterPro" id="IPR050638">
    <property type="entry name" value="AA-Vitamin_Transporters"/>
</dbReference>
<feature type="transmembrane region" description="Helical" evidence="7">
    <location>
        <begin position="219"/>
        <end position="238"/>
    </location>
</feature>
<dbReference type="InterPro" id="IPR000620">
    <property type="entry name" value="EamA_dom"/>
</dbReference>
<evidence type="ECO:0000256" key="2">
    <source>
        <dbReference type="ARBA" id="ARBA00007362"/>
    </source>
</evidence>
<dbReference type="SUPFAM" id="SSF103481">
    <property type="entry name" value="Multidrug resistance efflux transporter EmrE"/>
    <property type="match status" value="2"/>
</dbReference>
<evidence type="ECO:0000259" key="8">
    <source>
        <dbReference type="Pfam" id="PF00892"/>
    </source>
</evidence>
<feature type="transmembrane region" description="Helical" evidence="7">
    <location>
        <begin position="85"/>
        <end position="106"/>
    </location>
</feature>
<dbReference type="InterPro" id="IPR037185">
    <property type="entry name" value="EmrE-like"/>
</dbReference>
<dbReference type="EMBL" id="CP023564">
    <property type="protein sequence ID" value="ATG56544.1"/>
    <property type="molecule type" value="Genomic_DNA"/>
</dbReference>
<accession>A0A291H2F5</accession>
<feature type="transmembrane region" description="Helical" evidence="7">
    <location>
        <begin position="142"/>
        <end position="160"/>
    </location>
</feature>
<organism evidence="9 10">
    <name type="scientific">Brachybacterium ginsengisoli</name>
    <dbReference type="NCBI Taxonomy" id="1331682"/>
    <lineage>
        <taxon>Bacteria</taxon>
        <taxon>Bacillati</taxon>
        <taxon>Actinomycetota</taxon>
        <taxon>Actinomycetes</taxon>
        <taxon>Micrococcales</taxon>
        <taxon>Dermabacteraceae</taxon>
        <taxon>Brachybacterium</taxon>
    </lineage>
</organism>
<feature type="transmembrane region" description="Helical" evidence="7">
    <location>
        <begin position="166"/>
        <end position="186"/>
    </location>
</feature>
<gene>
    <name evidence="9" type="ORF">CFK41_08205</name>
</gene>
<sequence>MEWALATAVIVSSLRSSCSRNSRCRFSIISPRSVKLCFTVQVGNIRWTWRDSAVHSGDVSTSPAPSTAPSSVAPDRPSGISTRPVLFILASCVSLQFGAALAIQLFPALGSWGTTALRLGFAAIVLMVVVRPRIRSLNRQQWLAIIPFGLAIGLMNGSFYASLARIPLGTAVAIEFLGPLVLAAVLSTRRTDLLWVLLALAGVGLFGLESFLGATSLDLVGVLLALVAGAFWAGYVLTSSRVGRLVAGQDGLALAMVIGTLVVLPLGAPGALAGLLDPHLLLLALGTAVLSSVLPYSLELTALRRLPRHVFGILLSLEPVVALLAGALLVGQDATPAKIAAAALVVVASAGVTLTARRGDPTQPQPADEEPGWELPTPTHATLTGEMPIVLADDALVDTSDADGGETPR</sequence>
<protein>
    <submittedName>
        <fullName evidence="9">EamA family transporter</fullName>
    </submittedName>
</protein>
<feature type="transmembrane region" description="Helical" evidence="7">
    <location>
        <begin position="280"/>
        <end position="298"/>
    </location>
</feature>
<name>A0A291H2F5_9MICO</name>
<dbReference type="KEGG" id="bgg:CFK41_08205"/>
<feature type="region of interest" description="Disordered" evidence="6">
    <location>
        <begin position="356"/>
        <end position="380"/>
    </location>
</feature>